<accession>A0A1H9W0P9</accession>
<dbReference type="Gene3D" id="2.40.30.100">
    <property type="entry name" value="AF2212/PG0164-like"/>
    <property type="match status" value="1"/>
</dbReference>
<evidence type="ECO:0008006" key="3">
    <source>
        <dbReference type="Google" id="ProtNLM"/>
    </source>
</evidence>
<dbReference type="OrthoDB" id="9808666at2"/>
<dbReference type="Proteomes" id="UP000199019">
    <property type="component" value="Unassembled WGS sequence"/>
</dbReference>
<dbReference type="Pfam" id="PF08922">
    <property type="entry name" value="DUF1905"/>
    <property type="match status" value="1"/>
</dbReference>
<name>A0A1H9W0P9_9MICO</name>
<protein>
    <recommendedName>
        <fullName evidence="3">DUF1905 domain-containing protein</fullName>
    </recommendedName>
</protein>
<dbReference type="InterPro" id="IPR015018">
    <property type="entry name" value="DUF1905"/>
</dbReference>
<dbReference type="SUPFAM" id="SSF141694">
    <property type="entry name" value="AF2212/PG0164-like"/>
    <property type="match status" value="1"/>
</dbReference>
<evidence type="ECO:0000313" key="1">
    <source>
        <dbReference type="EMBL" id="SES27536.1"/>
    </source>
</evidence>
<organism evidence="1 2">
    <name type="scientific">Pedococcus cremeus</name>
    <dbReference type="NCBI Taxonomy" id="587636"/>
    <lineage>
        <taxon>Bacteria</taxon>
        <taxon>Bacillati</taxon>
        <taxon>Actinomycetota</taxon>
        <taxon>Actinomycetes</taxon>
        <taxon>Micrococcales</taxon>
        <taxon>Intrasporangiaceae</taxon>
        <taxon>Pedococcus</taxon>
    </lineage>
</organism>
<gene>
    <name evidence="1" type="ORF">SAMN05216199_2704</name>
</gene>
<sequence length="95" mass="10732">MELEFSGPIVHWRGPAPHHFVPVPDEESELLKDFSHLSYGWGCLPVRGRVGRTDFETSLIPKDGRFLVPLKVVVRRAENLDVGDEVTVHLTLDTD</sequence>
<dbReference type="AlphaFoldDB" id="A0A1H9W0P9"/>
<dbReference type="EMBL" id="FOHB01000004">
    <property type="protein sequence ID" value="SES27536.1"/>
    <property type="molecule type" value="Genomic_DNA"/>
</dbReference>
<reference evidence="2" key="1">
    <citation type="submission" date="2016-10" db="EMBL/GenBank/DDBJ databases">
        <authorList>
            <person name="Varghese N."/>
            <person name="Submissions S."/>
        </authorList>
    </citation>
    <scope>NUCLEOTIDE SEQUENCE [LARGE SCALE GENOMIC DNA]</scope>
    <source>
        <strain evidence="2">CGMCC 1.6963</strain>
    </source>
</reference>
<dbReference type="STRING" id="587636.SAMN05216199_2704"/>
<dbReference type="InterPro" id="IPR037079">
    <property type="entry name" value="AF2212/PG0164-like_sf"/>
</dbReference>
<keyword evidence="2" id="KW-1185">Reference proteome</keyword>
<dbReference type="RefSeq" id="WP_091758918.1">
    <property type="nucleotide sequence ID" value="NZ_FOHB01000004.1"/>
</dbReference>
<proteinExistence type="predicted"/>
<evidence type="ECO:0000313" key="2">
    <source>
        <dbReference type="Proteomes" id="UP000199019"/>
    </source>
</evidence>